<proteinExistence type="inferred from homology"/>
<organism evidence="9 10">
    <name type="scientific">Solimonas terrae</name>
    <dbReference type="NCBI Taxonomy" id="1396819"/>
    <lineage>
        <taxon>Bacteria</taxon>
        <taxon>Pseudomonadati</taxon>
        <taxon>Pseudomonadota</taxon>
        <taxon>Gammaproteobacteria</taxon>
        <taxon>Nevskiales</taxon>
        <taxon>Nevskiaceae</taxon>
        <taxon>Solimonas</taxon>
    </lineage>
</organism>
<keyword evidence="4 6" id="KW-0998">Cell outer membrane</keyword>
<dbReference type="RefSeq" id="WP_166256315.1">
    <property type="nucleotide sequence ID" value="NZ_JAAMOW010000005.1"/>
</dbReference>
<evidence type="ECO:0000256" key="1">
    <source>
        <dbReference type="ARBA" id="ARBA00022729"/>
    </source>
</evidence>
<evidence type="ECO:0000259" key="8">
    <source>
        <dbReference type="Pfam" id="PF13525"/>
    </source>
</evidence>
<keyword evidence="1 6" id="KW-0732">Signal</keyword>
<feature type="region of interest" description="Disordered" evidence="7">
    <location>
        <begin position="265"/>
        <end position="309"/>
    </location>
</feature>
<sequence>MKLRIIAATLVVAGLAACSSNPDKAPSRNPLHPEEISQREQRLQAGALYAAARESLDSADYDTAIQRYNTLATRFPFTDYAIQGEMEKVYAEYRAFKSDEALTDADHFLRDYPRNPGVDYVQYLKGLVNFDRDRGLEAMLGFDVSKRDITNLRRSFDDFQLLVQKYPDSRYIADARLRMIDLRNRMADHEMTVVRYYMRRGAYIAAAKRAEQIVAEYPGSPITVEALAALEKAYNSVGMKDQAADAHKLHEAYLHPDTVPAVPAEAVAKPAPVAPPPALPPSAPLPEPAADAPQAPTSQTLPDTPPPAQ</sequence>
<feature type="domain" description="Outer membrane lipoprotein BamD-like" evidence="8">
    <location>
        <begin position="44"/>
        <end position="249"/>
    </location>
</feature>
<dbReference type="Gene3D" id="1.25.40.10">
    <property type="entry name" value="Tetratricopeptide repeat domain"/>
    <property type="match status" value="1"/>
</dbReference>
<dbReference type="InterPro" id="IPR017689">
    <property type="entry name" value="BamD"/>
</dbReference>
<dbReference type="EMBL" id="JAAMOW010000005">
    <property type="protein sequence ID" value="NGY05261.1"/>
    <property type="molecule type" value="Genomic_DNA"/>
</dbReference>
<evidence type="ECO:0000256" key="2">
    <source>
        <dbReference type="ARBA" id="ARBA00023136"/>
    </source>
</evidence>
<dbReference type="PANTHER" id="PTHR37423">
    <property type="entry name" value="SOLUBLE LYTIC MUREIN TRANSGLYCOSYLASE-RELATED"/>
    <property type="match status" value="1"/>
</dbReference>
<gene>
    <name evidence="6" type="primary">bamD</name>
    <name evidence="9" type="ORF">G7Y85_10810</name>
</gene>
<accession>A0A6M2BSS0</accession>
<evidence type="ECO:0000313" key="10">
    <source>
        <dbReference type="Proteomes" id="UP000472676"/>
    </source>
</evidence>
<dbReference type="Pfam" id="PF13525">
    <property type="entry name" value="YfiO"/>
    <property type="match status" value="1"/>
</dbReference>
<dbReference type="GO" id="GO:1990063">
    <property type="term" value="C:Bam protein complex"/>
    <property type="evidence" value="ECO:0007669"/>
    <property type="project" value="TreeGrafter"/>
</dbReference>
<dbReference type="InterPro" id="IPR039565">
    <property type="entry name" value="BamD-like"/>
</dbReference>
<dbReference type="PROSITE" id="PS51257">
    <property type="entry name" value="PROKAR_LIPOPROTEIN"/>
    <property type="match status" value="1"/>
</dbReference>
<dbReference type="CDD" id="cd15830">
    <property type="entry name" value="BamD"/>
    <property type="match status" value="1"/>
</dbReference>
<evidence type="ECO:0000256" key="6">
    <source>
        <dbReference type="HAMAP-Rule" id="MF_00922"/>
    </source>
</evidence>
<evidence type="ECO:0000256" key="5">
    <source>
        <dbReference type="ARBA" id="ARBA00023288"/>
    </source>
</evidence>
<comment type="similarity">
    <text evidence="6">Belongs to the BamD family.</text>
</comment>
<dbReference type="GO" id="GO:0051205">
    <property type="term" value="P:protein insertion into membrane"/>
    <property type="evidence" value="ECO:0007669"/>
    <property type="project" value="UniProtKB-UniRule"/>
</dbReference>
<dbReference type="Proteomes" id="UP000472676">
    <property type="component" value="Unassembled WGS sequence"/>
</dbReference>
<feature type="compositionally biased region" description="Pro residues" evidence="7">
    <location>
        <begin position="272"/>
        <end position="287"/>
    </location>
</feature>
<name>A0A6M2BSS0_9GAMM</name>
<evidence type="ECO:0000313" key="9">
    <source>
        <dbReference type="EMBL" id="NGY05261.1"/>
    </source>
</evidence>
<comment type="subcellular location">
    <subcellularLocation>
        <location evidence="6">Cell outer membrane</location>
        <topology evidence="6">Lipid-anchor</topology>
    </subcellularLocation>
</comment>
<reference evidence="9 10" key="1">
    <citation type="journal article" date="2014" name="Int. J. Syst. Evol. Microbiol.">
        <title>Solimonas terrae sp. nov., isolated from soil.</title>
        <authorList>
            <person name="Kim S.J."/>
            <person name="Moon J.Y."/>
            <person name="Weon H.Y."/>
            <person name="Ahn J.H."/>
            <person name="Chen W.M."/>
            <person name="Kwon S.W."/>
        </authorList>
    </citation>
    <scope>NUCLEOTIDE SEQUENCE [LARGE SCALE GENOMIC DNA]</scope>
    <source>
        <strain evidence="9 10">KIS83-12</strain>
    </source>
</reference>
<dbReference type="PANTHER" id="PTHR37423:SF1">
    <property type="entry name" value="OUTER MEMBRANE PROTEIN ASSEMBLY FACTOR BAMD"/>
    <property type="match status" value="1"/>
</dbReference>
<dbReference type="NCBIfam" id="TIGR03302">
    <property type="entry name" value="OM_YfiO"/>
    <property type="match status" value="1"/>
</dbReference>
<dbReference type="GO" id="GO:0043165">
    <property type="term" value="P:Gram-negative-bacterium-type cell outer membrane assembly"/>
    <property type="evidence" value="ECO:0007669"/>
    <property type="project" value="UniProtKB-UniRule"/>
</dbReference>
<comment type="function">
    <text evidence="6">Part of the outer membrane protein assembly complex, which is involved in assembly and insertion of beta-barrel proteins into the outer membrane.</text>
</comment>
<keyword evidence="2 6" id="KW-0472">Membrane</keyword>
<evidence type="ECO:0000256" key="3">
    <source>
        <dbReference type="ARBA" id="ARBA00023139"/>
    </source>
</evidence>
<protein>
    <recommendedName>
        <fullName evidence="6">Outer membrane protein assembly factor BamD</fullName>
    </recommendedName>
</protein>
<evidence type="ECO:0000256" key="7">
    <source>
        <dbReference type="SAM" id="MobiDB-lite"/>
    </source>
</evidence>
<keyword evidence="3 6" id="KW-0564">Palmitate</keyword>
<dbReference type="InterPro" id="IPR011990">
    <property type="entry name" value="TPR-like_helical_dom_sf"/>
</dbReference>
<evidence type="ECO:0000256" key="4">
    <source>
        <dbReference type="ARBA" id="ARBA00023237"/>
    </source>
</evidence>
<comment type="caution">
    <text evidence="9">The sequence shown here is derived from an EMBL/GenBank/DDBJ whole genome shotgun (WGS) entry which is preliminary data.</text>
</comment>
<keyword evidence="10" id="KW-1185">Reference proteome</keyword>
<comment type="subunit">
    <text evidence="6">Part of the Bam complex.</text>
</comment>
<dbReference type="HAMAP" id="MF_00922">
    <property type="entry name" value="OM_assembly_BamD"/>
    <property type="match status" value="1"/>
</dbReference>
<dbReference type="AlphaFoldDB" id="A0A6M2BSS0"/>
<keyword evidence="5 6" id="KW-0449">Lipoprotein</keyword>